<evidence type="ECO:0000313" key="4">
    <source>
        <dbReference type="Proteomes" id="UP000605846"/>
    </source>
</evidence>
<feature type="region of interest" description="Disordered" evidence="2">
    <location>
        <begin position="613"/>
        <end position="633"/>
    </location>
</feature>
<dbReference type="AlphaFoldDB" id="A0A8H7BVD2"/>
<evidence type="ECO:0000256" key="2">
    <source>
        <dbReference type="SAM" id="MobiDB-lite"/>
    </source>
</evidence>
<feature type="region of interest" description="Disordered" evidence="2">
    <location>
        <begin position="41"/>
        <end position="70"/>
    </location>
</feature>
<keyword evidence="1" id="KW-0175">Coiled coil</keyword>
<dbReference type="Proteomes" id="UP000605846">
    <property type="component" value="Unassembled WGS sequence"/>
</dbReference>
<accession>A0A8H7BVD2</accession>
<comment type="caution">
    <text evidence="3">The sequence shown here is derived from an EMBL/GenBank/DDBJ whole genome shotgun (WGS) entry which is preliminary data.</text>
</comment>
<evidence type="ECO:0000256" key="1">
    <source>
        <dbReference type="SAM" id="Coils"/>
    </source>
</evidence>
<protein>
    <submittedName>
        <fullName evidence="3">Uncharacterized protein</fullName>
    </submittedName>
</protein>
<feature type="region of interest" description="Disordered" evidence="2">
    <location>
        <begin position="1"/>
        <end position="25"/>
    </location>
</feature>
<proteinExistence type="predicted"/>
<name>A0A8H7BVD2_9FUNG</name>
<dbReference type="EMBL" id="JABAYA010000006">
    <property type="protein sequence ID" value="KAF7731887.1"/>
    <property type="molecule type" value="Genomic_DNA"/>
</dbReference>
<keyword evidence="4" id="KW-1185">Reference proteome</keyword>
<sequence>MEETDDNSSFQSTPSFSPCLDLDETAPAQIRRSQKAYSQLALIDDTDTEPEVATPTGSSYCPRRSTSSSSSGSWFRQFATFKHSTLRQSKTSSCPRLPPLDYAGDEKHVEERSVLNHLRTDSYANSGEDTSYRLAIDRMKSHIDQFFANRQWTRPSKDIWKDDISLGLDTLFFLDNQYEELPHASNDDRQKSKLDPLRQMVEQFQDAITDGNLHHSAAPKFCEHMLNMINILDEYPSEDVQETSSMQSAALEVQRSLRCENDRLLHALRKLQSLQSSQREPDQILNDLIHPYEKALKSQEQDIKQRETSLLAQEKQMKDELETTRNRLGTRITELEKYLSTCIEEKDKIQLALDALHCEMKVVLDELEETKQQTGRYKAQASRLRASLKELQDRHDDSEEQDDDMEALRLLQQESERQAMELERESKRQAVTIQKLRHDIKLLEDKTKDTQLSSKAQDRLIEQLKHSEEAKSKQLIEMKEDLRRAQRTIAEHELRLEVLKQHQKARETLDLELQKSKAEVLIQKERVSSLHKEAESARRLKKTLKQRDTEVTRMRETVKNYNYNAALREQLEEEISNRYRQEFDVFMVQITRENRELSGQIVELETEMRSLQRQLTENSRQREYSERKSKEATEKLQRHQEEWALAKDKFAAELAKLTNLLELRENEVLNLYSKNLKMAHQLGEADTLLN</sequence>
<feature type="compositionally biased region" description="Low complexity" evidence="2">
    <location>
        <begin position="58"/>
        <end position="70"/>
    </location>
</feature>
<organism evidence="3 4">
    <name type="scientific">Apophysomyces ossiformis</name>
    <dbReference type="NCBI Taxonomy" id="679940"/>
    <lineage>
        <taxon>Eukaryota</taxon>
        <taxon>Fungi</taxon>
        <taxon>Fungi incertae sedis</taxon>
        <taxon>Mucoromycota</taxon>
        <taxon>Mucoromycotina</taxon>
        <taxon>Mucoromycetes</taxon>
        <taxon>Mucorales</taxon>
        <taxon>Mucorineae</taxon>
        <taxon>Mucoraceae</taxon>
        <taxon>Apophysomyces</taxon>
    </lineage>
</organism>
<reference evidence="3" key="1">
    <citation type="submission" date="2020-01" db="EMBL/GenBank/DDBJ databases">
        <title>Genome Sequencing of Three Apophysomyces-Like Fungal Strains Confirms a Novel Fungal Genus in the Mucoromycota with divergent Burkholderia-like Endosymbiotic Bacteria.</title>
        <authorList>
            <person name="Stajich J.E."/>
            <person name="Macias A.M."/>
            <person name="Carter-House D."/>
            <person name="Lovett B."/>
            <person name="Kasson L.R."/>
            <person name="Berry K."/>
            <person name="Grigoriev I."/>
            <person name="Chang Y."/>
            <person name="Spatafora J."/>
            <person name="Kasson M.T."/>
        </authorList>
    </citation>
    <scope>NUCLEOTIDE SEQUENCE</scope>
    <source>
        <strain evidence="3">NRRL A-21654</strain>
    </source>
</reference>
<feature type="compositionally biased region" description="Basic and acidic residues" evidence="2">
    <location>
        <begin position="619"/>
        <end position="633"/>
    </location>
</feature>
<feature type="compositionally biased region" description="Polar residues" evidence="2">
    <location>
        <begin position="7"/>
        <end position="16"/>
    </location>
</feature>
<feature type="coiled-coil region" evidence="1">
    <location>
        <begin position="468"/>
        <end position="547"/>
    </location>
</feature>
<gene>
    <name evidence="3" type="ORF">EC973_007718</name>
</gene>
<evidence type="ECO:0000313" key="3">
    <source>
        <dbReference type="EMBL" id="KAF7731887.1"/>
    </source>
</evidence>
<dbReference type="OrthoDB" id="2229831at2759"/>
<feature type="coiled-coil region" evidence="1">
    <location>
        <begin position="311"/>
        <end position="430"/>
    </location>
</feature>